<dbReference type="Gene3D" id="2.20.70.10">
    <property type="match status" value="1"/>
</dbReference>
<gene>
    <name evidence="3" type="ORF">ATANTOWER_028518</name>
</gene>
<feature type="region of interest" description="Disordered" evidence="1">
    <location>
        <begin position="22"/>
        <end position="45"/>
    </location>
</feature>
<evidence type="ECO:0000313" key="3">
    <source>
        <dbReference type="EMBL" id="MED6260774.1"/>
    </source>
</evidence>
<keyword evidence="4" id="KW-1185">Reference proteome</keyword>
<comment type="caution">
    <text evidence="3">The sequence shown here is derived from an EMBL/GenBank/DDBJ whole genome shotgun (WGS) entry which is preliminary data.</text>
</comment>
<dbReference type="EMBL" id="JAHUTI010089230">
    <property type="protein sequence ID" value="MED6260774.1"/>
    <property type="molecule type" value="Genomic_DNA"/>
</dbReference>
<dbReference type="SUPFAM" id="SSF51045">
    <property type="entry name" value="WW domain"/>
    <property type="match status" value="1"/>
</dbReference>
<feature type="compositionally biased region" description="Polar residues" evidence="1">
    <location>
        <begin position="35"/>
        <end position="45"/>
    </location>
</feature>
<feature type="compositionally biased region" description="Basic and acidic residues" evidence="1">
    <location>
        <begin position="93"/>
        <end position="117"/>
    </location>
</feature>
<protein>
    <recommendedName>
        <fullName evidence="2">WW domain-containing protein</fullName>
    </recommendedName>
</protein>
<dbReference type="CDD" id="cd00201">
    <property type="entry name" value="WW"/>
    <property type="match status" value="1"/>
</dbReference>
<dbReference type="InterPro" id="IPR001202">
    <property type="entry name" value="WW_dom"/>
</dbReference>
<evidence type="ECO:0000313" key="4">
    <source>
        <dbReference type="Proteomes" id="UP001345963"/>
    </source>
</evidence>
<sequence>MAVMRLRRSILRAISIHREEDEVFPSLSPPEPETVPTSGQGRSESPVYTNLQELKITKSNLPPLPSGSPLHVIGDWETYKDQSGRHYYCNRSTQERTWKPPRTKDAVSGNSREDGHSAGESSEIQLKQLEKMQDKKSLKVNVHLERRGKLPGDQNWPILSSVHPEQLLSGLKQKSRIIFCTTCKCFQVTGTTTCGR</sequence>
<evidence type="ECO:0000259" key="2">
    <source>
        <dbReference type="PROSITE" id="PS50020"/>
    </source>
</evidence>
<accession>A0ABU7CG25</accession>
<dbReference type="Proteomes" id="UP001345963">
    <property type="component" value="Unassembled WGS sequence"/>
</dbReference>
<name>A0ABU7CG25_9TELE</name>
<organism evidence="3 4">
    <name type="scientific">Ataeniobius toweri</name>
    <dbReference type="NCBI Taxonomy" id="208326"/>
    <lineage>
        <taxon>Eukaryota</taxon>
        <taxon>Metazoa</taxon>
        <taxon>Chordata</taxon>
        <taxon>Craniata</taxon>
        <taxon>Vertebrata</taxon>
        <taxon>Euteleostomi</taxon>
        <taxon>Actinopterygii</taxon>
        <taxon>Neopterygii</taxon>
        <taxon>Teleostei</taxon>
        <taxon>Neoteleostei</taxon>
        <taxon>Acanthomorphata</taxon>
        <taxon>Ovalentaria</taxon>
        <taxon>Atherinomorphae</taxon>
        <taxon>Cyprinodontiformes</taxon>
        <taxon>Goodeidae</taxon>
        <taxon>Ataeniobius</taxon>
    </lineage>
</organism>
<proteinExistence type="predicted"/>
<feature type="region of interest" description="Disordered" evidence="1">
    <location>
        <begin position="91"/>
        <end position="122"/>
    </location>
</feature>
<dbReference type="InterPro" id="IPR036020">
    <property type="entry name" value="WW_dom_sf"/>
</dbReference>
<reference evidence="3 4" key="1">
    <citation type="submission" date="2021-07" db="EMBL/GenBank/DDBJ databases">
        <authorList>
            <person name="Palmer J.M."/>
        </authorList>
    </citation>
    <scope>NUCLEOTIDE SEQUENCE [LARGE SCALE GENOMIC DNA]</scope>
    <source>
        <strain evidence="3 4">AT_MEX2019</strain>
        <tissue evidence="3">Muscle</tissue>
    </source>
</reference>
<feature type="domain" description="WW" evidence="2">
    <location>
        <begin position="70"/>
        <end position="103"/>
    </location>
</feature>
<evidence type="ECO:0000256" key="1">
    <source>
        <dbReference type="SAM" id="MobiDB-lite"/>
    </source>
</evidence>
<dbReference type="PROSITE" id="PS50020">
    <property type="entry name" value="WW_DOMAIN_2"/>
    <property type="match status" value="1"/>
</dbReference>
<dbReference type="Pfam" id="PF00397">
    <property type="entry name" value="WW"/>
    <property type="match status" value="1"/>
</dbReference>
<dbReference type="Pfam" id="PF16618">
    <property type="entry name" value="SH3-WW_linker"/>
    <property type="match status" value="1"/>
</dbReference>